<dbReference type="Proteomes" id="UP000319852">
    <property type="component" value="Chromosome"/>
</dbReference>
<dbReference type="AlphaFoldDB" id="A0A517MYJ6"/>
<accession>A0A517MYJ6</accession>
<evidence type="ECO:0000313" key="1">
    <source>
        <dbReference type="EMBL" id="QDS99936.1"/>
    </source>
</evidence>
<keyword evidence="2" id="KW-1185">Reference proteome</keyword>
<gene>
    <name evidence="1" type="ORF">HG15A2_32690</name>
</gene>
<reference evidence="1 2" key="1">
    <citation type="submission" date="2019-02" db="EMBL/GenBank/DDBJ databases">
        <title>Deep-cultivation of Planctomycetes and their phenomic and genomic characterization uncovers novel biology.</title>
        <authorList>
            <person name="Wiegand S."/>
            <person name="Jogler M."/>
            <person name="Boedeker C."/>
            <person name="Pinto D."/>
            <person name="Vollmers J."/>
            <person name="Rivas-Marin E."/>
            <person name="Kohn T."/>
            <person name="Peeters S.H."/>
            <person name="Heuer A."/>
            <person name="Rast P."/>
            <person name="Oberbeckmann S."/>
            <person name="Bunk B."/>
            <person name="Jeske O."/>
            <person name="Meyerdierks A."/>
            <person name="Storesund J.E."/>
            <person name="Kallscheuer N."/>
            <person name="Luecker S."/>
            <person name="Lage O.M."/>
            <person name="Pohl T."/>
            <person name="Merkel B.J."/>
            <person name="Hornburger P."/>
            <person name="Mueller R.-W."/>
            <person name="Bruemmer F."/>
            <person name="Labrenz M."/>
            <person name="Spormann A.M."/>
            <person name="Op den Camp H."/>
            <person name="Overmann J."/>
            <person name="Amann R."/>
            <person name="Jetten M.S.M."/>
            <person name="Mascher T."/>
            <person name="Medema M.H."/>
            <person name="Devos D.P."/>
            <person name="Kaster A.-K."/>
            <person name="Ovreas L."/>
            <person name="Rohde M."/>
            <person name="Galperin M.Y."/>
            <person name="Jogler C."/>
        </authorList>
    </citation>
    <scope>NUCLEOTIDE SEQUENCE [LARGE SCALE GENOMIC DNA]</scope>
    <source>
        <strain evidence="1 2">HG15A2</strain>
    </source>
</reference>
<name>A0A517MYJ6_9BACT</name>
<evidence type="ECO:0000313" key="2">
    <source>
        <dbReference type="Proteomes" id="UP000319852"/>
    </source>
</evidence>
<dbReference type="EMBL" id="CP036263">
    <property type="protein sequence ID" value="QDS99936.1"/>
    <property type="molecule type" value="Genomic_DNA"/>
</dbReference>
<dbReference type="KEGG" id="amob:HG15A2_32690"/>
<organism evidence="1 2">
    <name type="scientific">Adhaeretor mobilis</name>
    <dbReference type="NCBI Taxonomy" id="1930276"/>
    <lineage>
        <taxon>Bacteria</taxon>
        <taxon>Pseudomonadati</taxon>
        <taxon>Planctomycetota</taxon>
        <taxon>Planctomycetia</taxon>
        <taxon>Pirellulales</taxon>
        <taxon>Lacipirellulaceae</taxon>
        <taxon>Adhaeretor</taxon>
    </lineage>
</organism>
<protein>
    <submittedName>
        <fullName evidence="1">Uncharacterized protein</fullName>
    </submittedName>
</protein>
<sequence length="273" mass="31296">MRVYTTSRLYHYTTSLSDLASTHVNQTQLEYDCRNKLVEAFHQIDGYLVIIAEHQEFLAYSLEKRTDLSVKGSLFGDFVGMLRSQEKHDEAKAFGELVNEVRLGHHSVLEALDGMPSILEKKLSSLAGKPWRAMVLADAIYRIAIWGECDPHEDWSAIRRNLYLYQRDLDAVLADPLADGPLDIGQWVLNGELLEAEMANACWKMTKFLWDQPNKRSSFDDLKRPVYDDPDHVADESAYGSLRRKANRYFSVNGVPWRVSLKQNFVLLKPLDS</sequence>
<proteinExistence type="predicted"/>